<feature type="region of interest" description="Disordered" evidence="6">
    <location>
        <begin position="481"/>
        <end position="509"/>
    </location>
</feature>
<dbReference type="PROSITE" id="PS00463">
    <property type="entry name" value="ZN2_CY6_FUNGAL_1"/>
    <property type="match status" value="1"/>
</dbReference>
<dbReference type="GO" id="GO:0043565">
    <property type="term" value="F:sequence-specific DNA binding"/>
    <property type="evidence" value="ECO:0007669"/>
    <property type="project" value="TreeGrafter"/>
</dbReference>
<protein>
    <recommendedName>
        <fullName evidence="7">Zn(2)-C6 fungal-type domain-containing protein</fullName>
    </recommendedName>
</protein>
<proteinExistence type="predicted"/>
<evidence type="ECO:0000256" key="5">
    <source>
        <dbReference type="ARBA" id="ARBA00023242"/>
    </source>
</evidence>
<feature type="compositionally biased region" description="Basic and acidic residues" evidence="6">
    <location>
        <begin position="569"/>
        <end position="580"/>
    </location>
</feature>
<dbReference type="InterPro" id="IPR001138">
    <property type="entry name" value="Zn2Cys6_DnaBD"/>
</dbReference>
<feature type="domain" description="Zn(2)-C6 fungal-type" evidence="7">
    <location>
        <begin position="232"/>
        <end position="261"/>
    </location>
</feature>
<feature type="region of interest" description="Disordered" evidence="6">
    <location>
        <begin position="560"/>
        <end position="625"/>
    </location>
</feature>
<comment type="subcellular location">
    <subcellularLocation>
        <location evidence="1">Nucleus</location>
    </subcellularLocation>
</comment>
<sequence length="625" mass="68650">MTFDDNNLFLLWPSQPLCGRDSSQKFHRVNNGRKLIGPPLGSLHNARLASSDTCIDSLSVAFIWFTVRLGSLAAAAAFTCPTSSSSLSTTLGCLSETFMLPHDVPGADEGQQACQGNSHHADVSSTQESFSPAISPRTHSFDEIVPHRHYPPLPSSTVDFQRRSHSSPTWSSARVASPSSNMPQVILDMSLIQARAEMLEMQTRRDLDEAHRTTERHFEEMLDSKGFRVTHACEHCRQRKAKCSGQQPCQRCAQQGILCVYSRHERRGKLVEPMRNFIDVPSQSSRHTLMSPMIAVPSFAAGMLGGGPMRMERSREVRYSNMSVPYGLRRNTAPSVPLQHVPMTRDGATSSTLLPLPPLPPQQQHQHQHQQSAETSSWPLLPPTTRELRGSNQYIPGQQSMPPQLPRPTPLRYSGTSAVQGRSKAQALDVSREQQPNVAARPWTSATVLYSNDGHLTTHSTHSPPQAQLPSRFDLVTLRSPMQLPSGFPRPTVPSSSSPHPSGSTEGMVAPENSSLLLTAPPSPVYASAYQHTNLEHPAPIDTASNLHGKWSADTGLSQEARRGSLSTEGERSHGSDLVKRRTRIAPFMDPGLEPSVTRKDDSYPADQSPKSHNAQDLNEDANET</sequence>
<feature type="compositionally biased region" description="Polar residues" evidence="6">
    <location>
        <begin position="112"/>
        <end position="132"/>
    </location>
</feature>
<keyword evidence="2" id="KW-0805">Transcription regulation</keyword>
<dbReference type="PANTHER" id="PTHR47540:SF6">
    <property type="entry name" value="ZN(II)2CYS6 TRANSCRIPTION FACTOR (EUROFUNG)"/>
    <property type="match status" value="1"/>
</dbReference>
<comment type="caution">
    <text evidence="8">The sequence shown here is derived from an EMBL/GenBank/DDBJ whole genome shotgun (WGS) entry which is preliminary data.</text>
</comment>
<dbReference type="Proteomes" id="UP000658997">
    <property type="component" value="Unassembled WGS sequence"/>
</dbReference>
<keyword evidence="5" id="KW-0539">Nucleus</keyword>
<evidence type="ECO:0000259" key="7">
    <source>
        <dbReference type="PROSITE" id="PS50048"/>
    </source>
</evidence>
<dbReference type="InterPro" id="IPR051711">
    <property type="entry name" value="Stress_Response_Reg"/>
</dbReference>
<dbReference type="Gene3D" id="4.10.240.10">
    <property type="entry name" value="Zn(2)-C6 fungal-type DNA-binding domain"/>
    <property type="match status" value="1"/>
</dbReference>
<feature type="region of interest" description="Disordered" evidence="6">
    <location>
        <begin position="152"/>
        <end position="177"/>
    </location>
</feature>
<organism evidence="8 9">
    <name type="scientific">Ustilago bromivora</name>
    <dbReference type="NCBI Taxonomy" id="307758"/>
    <lineage>
        <taxon>Eukaryota</taxon>
        <taxon>Fungi</taxon>
        <taxon>Dikarya</taxon>
        <taxon>Basidiomycota</taxon>
        <taxon>Ustilaginomycotina</taxon>
        <taxon>Ustilaginomycetes</taxon>
        <taxon>Ustilaginales</taxon>
        <taxon>Ustilaginaceae</taxon>
        <taxon>Ustilago</taxon>
    </lineage>
</organism>
<dbReference type="GO" id="GO:0005634">
    <property type="term" value="C:nucleus"/>
    <property type="evidence" value="ECO:0007669"/>
    <property type="project" value="UniProtKB-SubCell"/>
</dbReference>
<dbReference type="InterPro" id="IPR036864">
    <property type="entry name" value="Zn2-C6_fun-type_DNA-bd_sf"/>
</dbReference>
<dbReference type="EMBL" id="ULHB01000013">
    <property type="protein sequence ID" value="SYW75961.1"/>
    <property type="molecule type" value="Genomic_DNA"/>
</dbReference>
<dbReference type="CDD" id="cd00067">
    <property type="entry name" value="GAL4"/>
    <property type="match status" value="1"/>
</dbReference>
<evidence type="ECO:0000313" key="9">
    <source>
        <dbReference type="Proteomes" id="UP000658997"/>
    </source>
</evidence>
<feature type="compositionally biased region" description="Low complexity" evidence="6">
    <location>
        <begin position="489"/>
        <end position="504"/>
    </location>
</feature>
<accession>A0A8H8QIF4</accession>
<evidence type="ECO:0000313" key="8">
    <source>
        <dbReference type="EMBL" id="SYW75961.1"/>
    </source>
</evidence>
<reference evidence="8" key="1">
    <citation type="submission" date="2018-08" db="EMBL/GenBank/DDBJ databases">
        <authorList>
            <person name="Guldener U."/>
        </authorList>
    </citation>
    <scope>NUCLEOTIDE SEQUENCE</scope>
    <source>
        <strain evidence="8">UB2</strain>
    </source>
</reference>
<evidence type="ECO:0000256" key="1">
    <source>
        <dbReference type="ARBA" id="ARBA00004123"/>
    </source>
</evidence>
<dbReference type="AlphaFoldDB" id="A0A8H8QIF4"/>
<feature type="compositionally biased region" description="Polar residues" evidence="6">
    <location>
        <begin position="166"/>
        <end position="177"/>
    </location>
</feature>
<dbReference type="SUPFAM" id="SSF57701">
    <property type="entry name" value="Zn2/Cys6 DNA-binding domain"/>
    <property type="match status" value="1"/>
</dbReference>
<feature type="region of interest" description="Disordered" evidence="6">
    <location>
        <begin position="330"/>
        <end position="439"/>
    </location>
</feature>
<feature type="compositionally biased region" description="Low complexity" evidence="6">
    <location>
        <begin position="362"/>
        <end position="371"/>
    </location>
</feature>
<dbReference type="SMART" id="SM00066">
    <property type="entry name" value="GAL4"/>
    <property type="match status" value="1"/>
</dbReference>
<dbReference type="GO" id="GO:0045944">
    <property type="term" value="P:positive regulation of transcription by RNA polymerase II"/>
    <property type="evidence" value="ECO:0007669"/>
    <property type="project" value="TreeGrafter"/>
</dbReference>
<gene>
    <name evidence="8" type="ORF">UBRO2_01116</name>
</gene>
<dbReference type="PANTHER" id="PTHR47540">
    <property type="entry name" value="THIAMINE REPRESSIBLE GENES REGULATORY PROTEIN THI5"/>
    <property type="match status" value="1"/>
</dbReference>
<feature type="compositionally biased region" description="Polar residues" evidence="6">
    <location>
        <begin position="390"/>
        <end position="402"/>
    </location>
</feature>
<dbReference type="PROSITE" id="PS50048">
    <property type="entry name" value="ZN2_CY6_FUNGAL_2"/>
    <property type="match status" value="1"/>
</dbReference>
<keyword evidence="3" id="KW-0238">DNA-binding</keyword>
<dbReference type="Pfam" id="PF00172">
    <property type="entry name" value="Zn_clus"/>
    <property type="match status" value="1"/>
</dbReference>
<evidence type="ECO:0000256" key="2">
    <source>
        <dbReference type="ARBA" id="ARBA00023015"/>
    </source>
</evidence>
<evidence type="ECO:0000256" key="3">
    <source>
        <dbReference type="ARBA" id="ARBA00023125"/>
    </source>
</evidence>
<dbReference type="GO" id="GO:0000981">
    <property type="term" value="F:DNA-binding transcription factor activity, RNA polymerase II-specific"/>
    <property type="evidence" value="ECO:0007669"/>
    <property type="project" value="InterPro"/>
</dbReference>
<evidence type="ECO:0000256" key="4">
    <source>
        <dbReference type="ARBA" id="ARBA00023163"/>
    </source>
</evidence>
<feature type="region of interest" description="Disordered" evidence="6">
    <location>
        <begin position="108"/>
        <end position="137"/>
    </location>
</feature>
<keyword evidence="4" id="KW-0804">Transcription</keyword>
<name>A0A8H8QIF4_9BASI</name>
<dbReference type="GO" id="GO:0008270">
    <property type="term" value="F:zinc ion binding"/>
    <property type="evidence" value="ECO:0007669"/>
    <property type="project" value="InterPro"/>
</dbReference>
<keyword evidence="9" id="KW-1185">Reference proteome</keyword>
<evidence type="ECO:0000256" key="6">
    <source>
        <dbReference type="SAM" id="MobiDB-lite"/>
    </source>
</evidence>